<sequence length="930" mass="103539">MKRTFLLFFLLGVVSGRRTPLLRGLPTTRTIEENAPAGVSIYTFNVTGSPLSSGVVAIHPTIVNSNPLTEAFAIVPAGDLVYRVVTTGNPILDYETMPKCFDLQIFVEDTAGRTDLKTLTVQVADKNERPVFWGNMATQTVRIYVLEGTPPGLIYRVNATDPENGELKYSSLPESVPFQVLENGDIISRKKIDYEKDPHCYFLNITVTDPEGLNSTRTVNINIINIDDESPYFTTKQRIYRIPEEQSPGTVVANITAKDPDDEDSPSRLFYSIQSSDTYFSINPSTGVLQVTGRIDRDVLPLQLHPNISVIVRVEDSPHGGHSSEMEITVIIGDINDNPPECNPSTFRKEINENSTAEIVLLDLRNSCKDIDADPPNNLFRFTGLSGFGSNNFALESAESGRLVMAESIDLENPSNPGVEVYSLTVRVQDIASPDYSSKYPFYTFLKIFSCAVTARREEYHMYFEYMHEKISQPYLTMISSCVIFPDTIYIYIRIKPVNEFFPVFSSLSYEFNVPEITKVGSSIGKVTASDADRPPSVITYSIIAGGGTKDYTNAFWINPINGDVKILARLDYETTQKHFFTVQASDQEKTATASVTVNVLEVNDEEPVCSPKFYSFQIPVSLAAGTNVNGFRIQCQDRDSDPRSFRYFIEEGNVNNHFTFSPVAGSNTSQLILASPFDYESGLDTKWIYRLRVYITDDNLLSAKNKATHLVKTGTVTLSIRVIPNPTTVTTTTPGFTVVTKRENLYLDSAWYVPFVTTLGSLLLLGLLGHLGVLLARWLCARCPPAPRADSTPLINAPDKKKPKKEVALEMIKLSTVFDGEARDPVTGKMYEFNTQSGARRWKKSNESLRPTAAMQVMSSSTGNSGQETDRAEVPIKKETSEKREEPREVARPSAGPSQAPGQDRVKVPKWKEEPEDRELPSTAQQPRH</sequence>
<evidence type="ECO:0000256" key="1">
    <source>
        <dbReference type="ARBA" id="ARBA00004370"/>
    </source>
</evidence>
<dbReference type="GO" id="GO:0007156">
    <property type="term" value="P:homophilic cell adhesion via plasma membrane adhesion molecules"/>
    <property type="evidence" value="ECO:0007669"/>
    <property type="project" value="InterPro"/>
</dbReference>
<reference evidence="12" key="3">
    <citation type="submission" date="2025-09" db="UniProtKB">
        <authorList>
            <consortium name="Ensembl"/>
        </authorList>
    </citation>
    <scope>IDENTIFICATION</scope>
    <source>
        <strain evidence="12">broiler</strain>
    </source>
</reference>
<feature type="chain" id="PRO_5036498491" evidence="10">
    <location>
        <begin position="17"/>
        <end position="930"/>
    </location>
</feature>
<comment type="subcellular location">
    <subcellularLocation>
        <location evidence="1">Membrane</location>
    </subcellularLocation>
</comment>
<evidence type="ECO:0000256" key="6">
    <source>
        <dbReference type="ARBA" id="ARBA00023136"/>
    </source>
</evidence>
<keyword evidence="3" id="KW-0677">Repeat</keyword>
<feature type="domain" description="Cadherin" evidence="11">
    <location>
        <begin position="23"/>
        <end position="132"/>
    </location>
</feature>
<evidence type="ECO:0000256" key="9">
    <source>
        <dbReference type="SAM" id="Phobius"/>
    </source>
</evidence>
<dbReference type="PANTHER" id="PTHR24027:SF439">
    <property type="entry name" value="CADHERIN-RELATED FAMILY MEMBER 3"/>
    <property type="match status" value="1"/>
</dbReference>
<dbReference type="GeneTree" id="ENSGT00940000166694"/>
<dbReference type="Ensembl" id="ENSGALT00010024625.1">
    <property type="protein sequence ID" value="ENSGALP00010013975.1"/>
    <property type="gene ID" value="ENSGALG00010010301.1"/>
</dbReference>
<evidence type="ECO:0000256" key="8">
    <source>
        <dbReference type="SAM" id="MobiDB-lite"/>
    </source>
</evidence>
<dbReference type="PRINTS" id="PR00205">
    <property type="entry name" value="CADHERIN"/>
</dbReference>
<feature type="domain" description="Cadherin" evidence="11">
    <location>
        <begin position="343"/>
        <end position="505"/>
    </location>
</feature>
<evidence type="ECO:0000256" key="10">
    <source>
        <dbReference type="SAM" id="SignalP"/>
    </source>
</evidence>
<proteinExistence type="predicted"/>
<dbReference type="GO" id="GO:0005509">
    <property type="term" value="F:calcium ion binding"/>
    <property type="evidence" value="ECO:0000318"/>
    <property type="project" value="GO_Central"/>
</dbReference>
<dbReference type="PROSITE" id="PS00232">
    <property type="entry name" value="CADHERIN_1"/>
    <property type="match status" value="1"/>
</dbReference>
<feature type="domain" description="Cadherin" evidence="11">
    <location>
        <begin position="611"/>
        <end position="737"/>
    </location>
</feature>
<accession>A0A8V0Y4T8</accession>
<dbReference type="GO" id="GO:0005911">
    <property type="term" value="C:cell-cell junction"/>
    <property type="evidence" value="ECO:0000318"/>
    <property type="project" value="GO_Central"/>
</dbReference>
<dbReference type="PANTHER" id="PTHR24027">
    <property type="entry name" value="CADHERIN-23"/>
    <property type="match status" value="1"/>
</dbReference>
<feature type="domain" description="Cadherin" evidence="11">
    <location>
        <begin position="506"/>
        <end position="614"/>
    </location>
</feature>
<feature type="domain" description="Cadherin" evidence="11">
    <location>
        <begin position="234"/>
        <end position="342"/>
    </location>
</feature>
<dbReference type="Pfam" id="PF00028">
    <property type="entry name" value="Cadherin"/>
    <property type="match status" value="2"/>
</dbReference>
<dbReference type="AlphaFoldDB" id="A0A8V0Y4T8"/>
<dbReference type="SMART" id="SM00112">
    <property type="entry name" value="CA"/>
    <property type="match status" value="6"/>
</dbReference>
<dbReference type="FunFam" id="2.60.40.60:FF:000231">
    <property type="entry name" value="Cadherin related family member 3"/>
    <property type="match status" value="1"/>
</dbReference>
<dbReference type="CDD" id="cd11304">
    <property type="entry name" value="Cadherin_repeat"/>
    <property type="match status" value="4"/>
</dbReference>
<evidence type="ECO:0000259" key="11">
    <source>
        <dbReference type="PROSITE" id="PS50268"/>
    </source>
</evidence>
<dbReference type="GO" id="GO:0098609">
    <property type="term" value="P:cell-cell adhesion"/>
    <property type="evidence" value="ECO:0000318"/>
    <property type="project" value="GO_Central"/>
</dbReference>
<dbReference type="Proteomes" id="UP000000539">
    <property type="component" value="Chromosome 1"/>
</dbReference>
<reference evidence="12" key="2">
    <citation type="submission" date="2025-08" db="UniProtKB">
        <authorList>
            <consortium name="Ensembl"/>
        </authorList>
    </citation>
    <scope>IDENTIFICATION</scope>
    <source>
        <strain evidence="12">broiler</strain>
    </source>
</reference>
<name>A0A8V0Y4T8_CHICK</name>
<evidence type="ECO:0000256" key="5">
    <source>
        <dbReference type="ARBA" id="ARBA00022989"/>
    </source>
</evidence>
<reference evidence="12" key="1">
    <citation type="submission" date="2020-11" db="EMBL/GenBank/DDBJ databases">
        <title>Gallus gallus (Chicken) genome, bGalGal1, GRCg7b, maternal haplotype autosomes + Z &amp; W.</title>
        <authorList>
            <person name="Warren W."/>
            <person name="Formenti G."/>
            <person name="Fedrigo O."/>
            <person name="Haase B."/>
            <person name="Mountcastle J."/>
            <person name="Balacco J."/>
            <person name="Tracey A."/>
            <person name="Schneider V."/>
            <person name="Okimoto R."/>
            <person name="Cheng H."/>
            <person name="Hawken R."/>
            <person name="Howe K."/>
            <person name="Jarvis E.D."/>
        </authorList>
    </citation>
    <scope>NUCLEOTIDE SEQUENCE [LARGE SCALE GENOMIC DNA]</scope>
    <source>
        <strain evidence="12">Broiler</strain>
    </source>
</reference>
<dbReference type="GO" id="GO:0005886">
    <property type="term" value="C:plasma membrane"/>
    <property type="evidence" value="ECO:0007669"/>
    <property type="project" value="InterPro"/>
</dbReference>
<keyword evidence="2 9" id="KW-0812">Transmembrane</keyword>
<keyword evidence="4 7" id="KW-0106">Calcium</keyword>
<dbReference type="Gene3D" id="2.60.40.60">
    <property type="entry name" value="Cadherins"/>
    <property type="match status" value="6"/>
</dbReference>
<keyword evidence="10" id="KW-0732">Signal</keyword>
<dbReference type="FunFam" id="2.60.40.60:FF:000020">
    <property type="entry name" value="Dachsous cadherin-related 1b"/>
    <property type="match status" value="1"/>
</dbReference>
<gene>
    <name evidence="12" type="primary">CDHR3</name>
</gene>
<dbReference type="InterPro" id="IPR020894">
    <property type="entry name" value="Cadherin_CS"/>
</dbReference>
<protein>
    <submittedName>
        <fullName evidence="12">Cadherin related family member 3</fullName>
    </submittedName>
</protein>
<dbReference type="OrthoDB" id="9047765at2759"/>
<evidence type="ECO:0000256" key="7">
    <source>
        <dbReference type="PROSITE-ProRule" id="PRU00043"/>
    </source>
</evidence>
<organism evidence="12 13">
    <name type="scientific">Gallus gallus</name>
    <name type="common">Chicken</name>
    <dbReference type="NCBI Taxonomy" id="9031"/>
    <lineage>
        <taxon>Eukaryota</taxon>
        <taxon>Metazoa</taxon>
        <taxon>Chordata</taxon>
        <taxon>Craniata</taxon>
        <taxon>Vertebrata</taxon>
        <taxon>Euteleostomi</taxon>
        <taxon>Archelosauria</taxon>
        <taxon>Archosauria</taxon>
        <taxon>Dinosauria</taxon>
        <taxon>Saurischia</taxon>
        <taxon>Theropoda</taxon>
        <taxon>Coelurosauria</taxon>
        <taxon>Aves</taxon>
        <taxon>Neognathae</taxon>
        <taxon>Galloanserae</taxon>
        <taxon>Galliformes</taxon>
        <taxon>Phasianidae</taxon>
        <taxon>Phasianinae</taxon>
        <taxon>Gallus</taxon>
    </lineage>
</organism>
<evidence type="ECO:0000256" key="3">
    <source>
        <dbReference type="ARBA" id="ARBA00022737"/>
    </source>
</evidence>
<feature type="compositionally biased region" description="Basic and acidic residues" evidence="8">
    <location>
        <begin position="905"/>
        <end position="921"/>
    </location>
</feature>
<dbReference type="PROSITE" id="PS50268">
    <property type="entry name" value="CADHERIN_2"/>
    <property type="match status" value="6"/>
</dbReference>
<feature type="domain" description="Cadherin" evidence="11">
    <location>
        <begin position="137"/>
        <end position="233"/>
    </location>
</feature>
<feature type="region of interest" description="Disordered" evidence="8">
    <location>
        <begin position="857"/>
        <end position="930"/>
    </location>
</feature>
<keyword evidence="13" id="KW-1185">Reference proteome</keyword>
<dbReference type="InterPro" id="IPR002126">
    <property type="entry name" value="Cadherin-like_dom"/>
</dbReference>
<feature type="transmembrane region" description="Helical" evidence="9">
    <location>
        <begin position="752"/>
        <end position="777"/>
    </location>
</feature>
<feature type="compositionally biased region" description="Basic and acidic residues" evidence="8">
    <location>
        <begin position="869"/>
        <end position="892"/>
    </location>
</feature>
<feature type="compositionally biased region" description="Polar residues" evidence="8">
    <location>
        <begin position="858"/>
        <end position="868"/>
    </location>
</feature>
<evidence type="ECO:0000256" key="4">
    <source>
        <dbReference type="ARBA" id="ARBA00022837"/>
    </source>
</evidence>
<dbReference type="InterPro" id="IPR039808">
    <property type="entry name" value="Cadherin"/>
</dbReference>
<evidence type="ECO:0000256" key="2">
    <source>
        <dbReference type="ARBA" id="ARBA00022692"/>
    </source>
</evidence>
<feature type="signal peptide" evidence="10">
    <location>
        <begin position="1"/>
        <end position="16"/>
    </location>
</feature>
<keyword evidence="6 9" id="KW-0472">Membrane</keyword>
<dbReference type="SUPFAM" id="SSF49313">
    <property type="entry name" value="Cadherin-like"/>
    <property type="match status" value="6"/>
</dbReference>
<evidence type="ECO:0000313" key="13">
    <source>
        <dbReference type="Proteomes" id="UP000000539"/>
    </source>
</evidence>
<evidence type="ECO:0000313" key="12">
    <source>
        <dbReference type="Ensembl" id="ENSGALP00010013975.1"/>
    </source>
</evidence>
<dbReference type="InterPro" id="IPR015919">
    <property type="entry name" value="Cadherin-like_sf"/>
</dbReference>
<keyword evidence="5 9" id="KW-1133">Transmembrane helix</keyword>